<protein>
    <submittedName>
        <fullName evidence="1">Uncharacterized protein</fullName>
    </submittedName>
</protein>
<evidence type="ECO:0000313" key="1">
    <source>
        <dbReference type="EMBL" id="RBP60376.1"/>
    </source>
</evidence>
<evidence type="ECO:0000313" key="2">
    <source>
        <dbReference type="Proteomes" id="UP000253490"/>
    </source>
</evidence>
<dbReference type="OrthoDB" id="1705555at2"/>
<dbReference type="RefSeq" id="WP_113921336.1">
    <property type="nucleotide sequence ID" value="NZ_QNRX01000016.1"/>
</dbReference>
<reference evidence="1 2" key="1">
    <citation type="submission" date="2018-06" db="EMBL/GenBank/DDBJ databases">
        <title>Genomic Encyclopedia of Type Strains, Phase IV (KMG-IV): sequencing the most valuable type-strain genomes for metagenomic binning, comparative biology and taxonomic classification.</title>
        <authorList>
            <person name="Goeker M."/>
        </authorList>
    </citation>
    <scope>NUCLEOTIDE SEQUENCE [LARGE SCALE GENOMIC DNA]</scope>
    <source>
        <strain evidence="1 2">DSM 22112</strain>
    </source>
</reference>
<organism evidence="1 2">
    <name type="scientific">Alkalibaculum bacchi</name>
    <dbReference type="NCBI Taxonomy" id="645887"/>
    <lineage>
        <taxon>Bacteria</taxon>
        <taxon>Bacillati</taxon>
        <taxon>Bacillota</taxon>
        <taxon>Clostridia</taxon>
        <taxon>Eubacteriales</taxon>
        <taxon>Eubacteriaceae</taxon>
        <taxon>Alkalibaculum</taxon>
    </lineage>
</organism>
<keyword evidence="2" id="KW-1185">Reference proteome</keyword>
<name>A0A366I083_9FIRM</name>
<comment type="caution">
    <text evidence="1">The sequence shown here is derived from an EMBL/GenBank/DDBJ whole genome shotgun (WGS) entry which is preliminary data.</text>
</comment>
<gene>
    <name evidence="1" type="ORF">DES36_11633</name>
</gene>
<accession>A0A366I083</accession>
<dbReference type="AlphaFoldDB" id="A0A366I083"/>
<dbReference type="Proteomes" id="UP000253490">
    <property type="component" value="Unassembled WGS sequence"/>
</dbReference>
<proteinExistence type="predicted"/>
<dbReference type="EMBL" id="QNRX01000016">
    <property type="protein sequence ID" value="RBP60376.1"/>
    <property type="molecule type" value="Genomic_DNA"/>
</dbReference>
<sequence length="182" mass="21413">MKKITENTGTRDSYESYKHNAKLLLKLYRKVSFHVQDRIQMKDQEVYASRRQHLEDLVISFLEVDTDVDVRKLEESLIDINVSLSLLELMDLSLERLSRYPNDGELYAEILRRRYFTQEARTCEQLLSVHNMSRSTYFRYLNKATEAFGNMLFGYALPDVIEALQAIQELPMVAEMAQPYET</sequence>